<dbReference type="KEGG" id="gfm:Enr17x_21070"/>
<evidence type="ECO:0000313" key="2">
    <source>
        <dbReference type="EMBL" id="QDV50071.1"/>
    </source>
</evidence>
<evidence type="ECO:0000313" key="3">
    <source>
        <dbReference type="Proteomes" id="UP000318313"/>
    </source>
</evidence>
<accession>A0A518IAC1</accession>
<organism evidence="2 3">
    <name type="scientific">Gimesia fumaroli</name>
    <dbReference type="NCBI Taxonomy" id="2527976"/>
    <lineage>
        <taxon>Bacteria</taxon>
        <taxon>Pseudomonadati</taxon>
        <taxon>Planctomycetota</taxon>
        <taxon>Planctomycetia</taxon>
        <taxon>Planctomycetales</taxon>
        <taxon>Planctomycetaceae</taxon>
        <taxon>Gimesia</taxon>
    </lineage>
</organism>
<sequence>MQLSQSERVGNRADALRYRLIIEERMSRVLGNRAETSGFYGADSFRDSGTTAEPVAFSRATHVRDHLFQSRDDVKSKMSSDSDKTGTGTATGI</sequence>
<gene>
    <name evidence="2" type="ORF">Enr17x_21070</name>
</gene>
<dbReference type="Proteomes" id="UP000318313">
    <property type="component" value="Chromosome"/>
</dbReference>
<feature type="compositionally biased region" description="Basic and acidic residues" evidence="1">
    <location>
        <begin position="68"/>
        <end position="84"/>
    </location>
</feature>
<dbReference type="EMBL" id="CP037452">
    <property type="protein sequence ID" value="QDV50071.1"/>
    <property type="molecule type" value="Genomic_DNA"/>
</dbReference>
<protein>
    <submittedName>
        <fullName evidence="2">Uncharacterized protein</fullName>
    </submittedName>
</protein>
<reference evidence="2 3" key="1">
    <citation type="submission" date="2019-03" db="EMBL/GenBank/DDBJ databases">
        <title>Deep-cultivation of Planctomycetes and their phenomic and genomic characterization uncovers novel biology.</title>
        <authorList>
            <person name="Wiegand S."/>
            <person name="Jogler M."/>
            <person name="Boedeker C."/>
            <person name="Pinto D."/>
            <person name="Vollmers J."/>
            <person name="Rivas-Marin E."/>
            <person name="Kohn T."/>
            <person name="Peeters S.H."/>
            <person name="Heuer A."/>
            <person name="Rast P."/>
            <person name="Oberbeckmann S."/>
            <person name="Bunk B."/>
            <person name="Jeske O."/>
            <person name="Meyerdierks A."/>
            <person name="Storesund J.E."/>
            <person name="Kallscheuer N."/>
            <person name="Luecker S."/>
            <person name="Lage O.M."/>
            <person name="Pohl T."/>
            <person name="Merkel B.J."/>
            <person name="Hornburger P."/>
            <person name="Mueller R.-W."/>
            <person name="Bruemmer F."/>
            <person name="Labrenz M."/>
            <person name="Spormann A.M."/>
            <person name="Op den Camp H."/>
            <person name="Overmann J."/>
            <person name="Amann R."/>
            <person name="Jetten M.S.M."/>
            <person name="Mascher T."/>
            <person name="Medema M.H."/>
            <person name="Devos D.P."/>
            <person name="Kaster A.-K."/>
            <person name="Ovreas L."/>
            <person name="Rohde M."/>
            <person name="Galperin M.Y."/>
            <person name="Jogler C."/>
        </authorList>
    </citation>
    <scope>NUCLEOTIDE SEQUENCE [LARGE SCALE GENOMIC DNA]</scope>
    <source>
        <strain evidence="2 3">Enr17</strain>
    </source>
</reference>
<proteinExistence type="predicted"/>
<feature type="region of interest" description="Disordered" evidence="1">
    <location>
        <begin position="68"/>
        <end position="93"/>
    </location>
</feature>
<keyword evidence="3" id="KW-1185">Reference proteome</keyword>
<evidence type="ECO:0000256" key="1">
    <source>
        <dbReference type="SAM" id="MobiDB-lite"/>
    </source>
</evidence>
<name>A0A518IAC1_9PLAN</name>
<dbReference type="AlphaFoldDB" id="A0A518IAC1"/>